<dbReference type="PANTHER" id="PTHR23416:SF54">
    <property type="entry name" value="ACETYLTRANSFERASE, CYSE_LACA_LPXA_NODL FAMILY (AFU_ORTHOLOGUE AFUA_2G08430)-RELATED"/>
    <property type="match status" value="1"/>
</dbReference>
<dbReference type="GeneID" id="37008935"/>
<dbReference type="EMBL" id="PKFO01000002">
    <property type="protein sequence ID" value="PVH19747.1"/>
    <property type="molecule type" value="Genomic_DNA"/>
</dbReference>
<keyword evidence="3" id="KW-0012">Acyltransferase</keyword>
<dbReference type="GO" id="GO:0008374">
    <property type="term" value="F:O-acyltransferase activity"/>
    <property type="evidence" value="ECO:0007669"/>
    <property type="project" value="TreeGrafter"/>
</dbReference>
<comment type="caution">
    <text evidence="5">The sequence shown here is derived from an EMBL/GenBank/DDBJ whole genome shotgun (WGS) entry which is preliminary data.</text>
</comment>
<dbReference type="FunFam" id="2.160.10.10:FF:000025">
    <property type="entry name" value="Hexapeptide-repeat containing-acetyltransferase"/>
    <property type="match status" value="1"/>
</dbReference>
<feature type="domain" description="Maltose/galactoside acetyltransferase" evidence="4">
    <location>
        <begin position="29"/>
        <end position="91"/>
    </location>
</feature>
<proteinExistence type="inferred from homology"/>
<reference evidence="5 6" key="1">
    <citation type="submission" date="2017-12" db="EMBL/GenBank/DDBJ databases">
        <title>Genome Sequence of a Multidrug-Resistant Candida haemulonii Isolate from a Patient with Chronic Leg Ulcers in Israel.</title>
        <authorList>
            <person name="Chow N.A."/>
            <person name="Gade L."/>
            <person name="Batra D."/>
            <person name="Rowe L.A."/>
            <person name="Ben-Ami R."/>
            <person name="Loparev V.N."/>
            <person name="Litvintseva A.P."/>
        </authorList>
    </citation>
    <scope>NUCLEOTIDE SEQUENCE [LARGE SCALE GENOMIC DNA]</scope>
    <source>
        <strain evidence="5 6">B11899</strain>
    </source>
</reference>
<organism evidence="5 6">
    <name type="scientific">Candidozyma haemuli</name>
    <dbReference type="NCBI Taxonomy" id="45357"/>
    <lineage>
        <taxon>Eukaryota</taxon>
        <taxon>Fungi</taxon>
        <taxon>Dikarya</taxon>
        <taxon>Ascomycota</taxon>
        <taxon>Saccharomycotina</taxon>
        <taxon>Pichiomycetes</taxon>
        <taxon>Metschnikowiaceae</taxon>
        <taxon>Candidozyma</taxon>
    </lineage>
</organism>
<dbReference type="OrthoDB" id="25818at2759"/>
<gene>
    <name evidence="5" type="ORF">CXQ85_003605</name>
</gene>
<keyword evidence="2" id="KW-0808">Transferase</keyword>
<dbReference type="STRING" id="45357.A0A2V1ANA3"/>
<dbReference type="InterPro" id="IPR051159">
    <property type="entry name" value="Hexapeptide_acetyltransf"/>
</dbReference>
<dbReference type="AlphaFoldDB" id="A0A2V1ANA3"/>
<dbReference type="VEuPathDB" id="FungiDB:CXQ85_003605"/>
<evidence type="ECO:0000256" key="3">
    <source>
        <dbReference type="ARBA" id="ARBA00023315"/>
    </source>
</evidence>
<dbReference type="CDD" id="cd03357">
    <property type="entry name" value="LbH_MAT_GAT"/>
    <property type="match status" value="1"/>
</dbReference>
<dbReference type="InterPro" id="IPR024688">
    <property type="entry name" value="Mac_dom"/>
</dbReference>
<evidence type="ECO:0000256" key="2">
    <source>
        <dbReference type="ARBA" id="ARBA00022679"/>
    </source>
</evidence>
<protein>
    <recommendedName>
        <fullName evidence="4">Maltose/galactoside acetyltransferase domain-containing protein</fullName>
    </recommendedName>
</protein>
<comment type="similarity">
    <text evidence="1">Belongs to the transferase hexapeptide repeat family.</text>
</comment>
<dbReference type="InterPro" id="IPR011004">
    <property type="entry name" value="Trimer_LpxA-like_sf"/>
</dbReference>
<dbReference type="RefSeq" id="XP_025340687.1">
    <property type="nucleotide sequence ID" value="XM_025487239.1"/>
</dbReference>
<accession>A0A2V1ANA3</accession>
<dbReference type="Pfam" id="PF12464">
    <property type="entry name" value="Mac"/>
    <property type="match status" value="1"/>
</dbReference>
<evidence type="ECO:0000313" key="6">
    <source>
        <dbReference type="Proteomes" id="UP000244309"/>
    </source>
</evidence>
<name>A0A2V1ANA3_9ASCO</name>
<dbReference type="PANTHER" id="PTHR23416">
    <property type="entry name" value="SIALIC ACID SYNTHASE-RELATED"/>
    <property type="match status" value="1"/>
</dbReference>
<evidence type="ECO:0000259" key="4">
    <source>
        <dbReference type="SMART" id="SM01266"/>
    </source>
</evidence>
<evidence type="ECO:0000313" key="5">
    <source>
        <dbReference type="EMBL" id="PVH19747.1"/>
    </source>
</evidence>
<keyword evidence="6" id="KW-1185">Reference proteome</keyword>
<evidence type="ECO:0000256" key="1">
    <source>
        <dbReference type="ARBA" id="ARBA00007274"/>
    </source>
</evidence>
<dbReference type="SUPFAM" id="SSF51161">
    <property type="entry name" value="Trimeric LpxA-like enzymes"/>
    <property type="match status" value="1"/>
</dbReference>
<dbReference type="SMART" id="SM01266">
    <property type="entry name" value="Mac"/>
    <property type="match status" value="1"/>
</dbReference>
<dbReference type="GO" id="GO:0016407">
    <property type="term" value="F:acetyltransferase activity"/>
    <property type="evidence" value="ECO:0007669"/>
    <property type="project" value="InterPro"/>
</dbReference>
<dbReference type="InterPro" id="IPR001451">
    <property type="entry name" value="Hexapep"/>
</dbReference>
<dbReference type="Proteomes" id="UP000244309">
    <property type="component" value="Unassembled WGS sequence"/>
</dbReference>
<dbReference type="Pfam" id="PF14602">
    <property type="entry name" value="Hexapep_2"/>
    <property type="match status" value="1"/>
</dbReference>
<sequence length="231" mass="25856">MSGANTEINKELVDWAYKNLSNIPRGEEYEKMISGVHYDCFNKELWLARNLSTEVALDYSNIRMKDHDYDFEKYYNARNAYLKKLFGKIEDDLVIEAPFYVDYGCNTKFGKANYFNFNLTLLDCTLITFGDNVMAGPNVTFTTATHPTDPTSRLKGEEMAFPISVGNNVWFGSNIVVLPGVNIGDGCVVGAGSVVTKDVPAYSVVVGNPARVLKKLTPEDNIEEIKSNLKF</sequence>
<dbReference type="Gene3D" id="2.160.10.10">
    <property type="entry name" value="Hexapeptide repeat proteins"/>
    <property type="match status" value="1"/>
</dbReference>